<evidence type="ECO:0000259" key="1">
    <source>
        <dbReference type="Pfam" id="PF01261"/>
    </source>
</evidence>
<dbReference type="Gene3D" id="3.20.20.150">
    <property type="entry name" value="Divalent-metal-dependent TIM barrel enzymes"/>
    <property type="match status" value="1"/>
</dbReference>
<feature type="domain" description="Xylose isomerase-like TIM barrel" evidence="1">
    <location>
        <begin position="94"/>
        <end position="306"/>
    </location>
</feature>
<dbReference type="Pfam" id="PF01261">
    <property type="entry name" value="AP_endonuc_2"/>
    <property type="match status" value="1"/>
</dbReference>
<dbReference type="PANTHER" id="PTHR12110:SF41">
    <property type="entry name" value="INOSOSE DEHYDRATASE"/>
    <property type="match status" value="1"/>
</dbReference>
<dbReference type="InterPro" id="IPR050312">
    <property type="entry name" value="IolE/XylAMocC-like"/>
</dbReference>
<dbReference type="PROSITE" id="PS51318">
    <property type="entry name" value="TAT"/>
    <property type="match status" value="1"/>
</dbReference>
<dbReference type="GO" id="GO:0016853">
    <property type="term" value="F:isomerase activity"/>
    <property type="evidence" value="ECO:0007669"/>
    <property type="project" value="UniProtKB-KW"/>
</dbReference>
<keyword evidence="3" id="KW-1185">Reference proteome</keyword>
<dbReference type="InterPro" id="IPR013022">
    <property type="entry name" value="Xyl_isomerase-like_TIM-brl"/>
</dbReference>
<reference evidence="2 3" key="1">
    <citation type="submission" date="2017-07" db="EMBL/GenBank/DDBJ databases">
        <authorList>
            <person name="Sun Z.S."/>
            <person name="Albrecht U."/>
            <person name="Echele G."/>
            <person name="Lee C.C."/>
        </authorList>
    </citation>
    <scope>NUCLEOTIDE SEQUENCE [LARGE SCALE GENOMIC DNA]</scope>
    <source>
        <strain evidence="2 3">CGMCC 1.12710</strain>
    </source>
</reference>
<keyword evidence="2" id="KW-0413">Isomerase</keyword>
<organism evidence="2 3">
    <name type="scientific">Amphiplicatus metriothermophilus</name>
    <dbReference type="NCBI Taxonomy" id="1519374"/>
    <lineage>
        <taxon>Bacteria</taxon>
        <taxon>Pseudomonadati</taxon>
        <taxon>Pseudomonadota</taxon>
        <taxon>Alphaproteobacteria</taxon>
        <taxon>Parvularculales</taxon>
        <taxon>Parvularculaceae</taxon>
        <taxon>Amphiplicatus</taxon>
    </lineage>
</organism>
<evidence type="ECO:0000313" key="2">
    <source>
        <dbReference type="EMBL" id="SNT74593.1"/>
    </source>
</evidence>
<dbReference type="EMBL" id="FZQA01000005">
    <property type="protein sequence ID" value="SNT74593.1"/>
    <property type="molecule type" value="Genomic_DNA"/>
</dbReference>
<accession>A0A239PX43</accession>
<dbReference type="SUPFAM" id="SSF51658">
    <property type="entry name" value="Xylose isomerase-like"/>
    <property type="match status" value="1"/>
</dbReference>
<name>A0A239PX43_9PROT</name>
<dbReference type="PANTHER" id="PTHR12110">
    <property type="entry name" value="HYDROXYPYRUVATE ISOMERASE"/>
    <property type="match status" value="1"/>
</dbReference>
<gene>
    <name evidence="2" type="ORF">SAMN06297382_2262</name>
</gene>
<protein>
    <submittedName>
        <fullName evidence="2">Sugar phosphate isomerase/epimerase</fullName>
    </submittedName>
</protein>
<evidence type="ECO:0000313" key="3">
    <source>
        <dbReference type="Proteomes" id="UP000198346"/>
    </source>
</evidence>
<dbReference type="OrthoDB" id="9798407at2"/>
<dbReference type="InterPro" id="IPR006311">
    <property type="entry name" value="TAT_signal"/>
</dbReference>
<dbReference type="AlphaFoldDB" id="A0A239PX43"/>
<sequence>MKKRFAIAGGAGPAFTAVRGARAEQPRRERTLHHKPQIRKEASLSRRSFIAGAAGLAAATACGPLRAGERARAIGLQLYTIRRAMSEDAPAALRRVAEIGYRHVEFAGYFGMAPGALRTLLSHLGLAAPSAHMDARLLRDDPGPLIDAAAQIGHEFVVLGWLRPEDRRTIDQYKAWAETCNHVAERCRAAGLRFAWHNHDFEFHPIGGVVPYDVLLERADPDLVSFELDFYWARKAGQNILGLLEKAPARFPLCHVKDMDRKGNMTDIGEGVIDFAGALADRATAGIKHCFVERDDAPAPFRTAEQGLAAMTRILEDAGARADRARSLESER</sequence>
<dbReference type="Proteomes" id="UP000198346">
    <property type="component" value="Unassembled WGS sequence"/>
</dbReference>
<dbReference type="RefSeq" id="WP_089412719.1">
    <property type="nucleotide sequence ID" value="NZ_FZQA01000005.1"/>
</dbReference>
<proteinExistence type="predicted"/>
<dbReference type="InterPro" id="IPR036237">
    <property type="entry name" value="Xyl_isomerase-like_sf"/>
</dbReference>